<dbReference type="GO" id="GO:0004222">
    <property type="term" value="F:metalloendopeptidase activity"/>
    <property type="evidence" value="ECO:0007669"/>
    <property type="project" value="InterPro"/>
</dbReference>
<keyword evidence="5" id="KW-0378">Hydrolase</keyword>
<dbReference type="SUPFAM" id="SSF49299">
    <property type="entry name" value="PKD domain"/>
    <property type="match status" value="2"/>
</dbReference>
<dbReference type="NCBIfam" id="TIGR02167">
    <property type="entry name" value="Liste_lipo_26"/>
    <property type="match status" value="2"/>
</dbReference>
<dbReference type="SMART" id="SM00560">
    <property type="entry name" value="LamGL"/>
    <property type="match status" value="1"/>
</dbReference>
<dbReference type="InterPro" id="IPR013783">
    <property type="entry name" value="Ig-like_fold"/>
</dbReference>
<evidence type="ECO:0000256" key="5">
    <source>
        <dbReference type="ARBA" id="ARBA00022801"/>
    </source>
</evidence>
<dbReference type="PROSITE" id="PS50025">
    <property type="entry name" value="LAM_G_DOMAIN"/>
    <property type="match status" value="1"/>
</dbReference>
<feature type="domain" description="PKD" evidence="9">
    <location>
        <begin position="2473"/>
        <end position="2514"/>
    </location>
</feature>
<evidence type="ECO:0000256" key="3">
    <source>
        <dbReference type="ARBA" id="ARBA00022729"/>
    </source>
</evidence>
<dbReference type="PROSITE" id="PS50835">
    <property type="entry name" value="IG_LIKE"/>
    <property type="match status" value="2"/>
</dbReference>
<evidence type="ECO:0000256" key="6">
    <source>
        <dbReference type="ARBA" id="ARBA00022833"/>
    </source>
</evidence>
<dbReference type="GO" id="GO:0031012">
    <property type="term" value="C:extracellular matrix"/>
    <property type="evidence" value="ECO:0007669"/>
    <property type="project" value="InterPro"/>
</dbReference>
<dbReference type="Pfam" id="PF13385">
    <property type="entry name" value="Laminin_G_3"/>
    <property type="match status" value="1"/>
</dbReference>
<comment type="caution">
    <text evidence="12">The sequence shown here is derived from an EMBL/GenBank/DDBJ whole genome shotgun (WGS) entry which is preliminary data.</text>
</comment>
<dbReference type="InterPro" id="IPR006558">
    <property type="entry name" value="LamG-like"/>
</dbReference>
<dbReference type="InterPro" id="IPR001818">
    <property type="entry name" value="Pept_M10_metallopeptidase"/>
</dbReference>
<evidence type="ECO:0000313" key="12">
    <source>
        <dbReference type="EMBL" id="PSG90019.1"/>
    </source>
</evidence>
<proteinExistence type="predicted"/>
<dbReference type="Gene3D" id="2.60.40.10">
    <property type="entry name" value="Immunoglobulins"/>
    <property type="match status" value="4"/>
</dbReference>
<dbReference type="InterPro" id="IPR013320">
    <property type="entry name" value="ConA-like_dom_sf"/>
</dbReference>
<keyword evidence="6" id="KW-0862">Zinc</keyword>
<evidence type="ECO:0000259" key="11">
    <source>
        <dbReference type="PROSITE" id="PS50835"/>
    </source>
</evidence>
<evidence type="ECO:0000313" key="13">
    <source>
        <dbReference type="Proteomes" id="UP000238426"/>
    </source>
</evidence>
<keyword evidence="4" id="KW-0677">Repeat</keyword>
<dbReference type="GO" id="GO:0004553">
    <property type="term" value="F:hydrolase activity, hydrolyzing O-glycosyl compounds"/>
    <property type="evidence" value="ECO:0007669"/>
    <property type="project" value="UniProtKB-ARBA"/>
</dbReference>
<dbReference type="InterPro" id="IPR035986">
    <property type="entry name" value="PKD_dom_sf"/>
</dbReference>
<evidence type="ECO:0000259" key="8">
    <source>
        <dbReference type="PROSITE" id="PS50025"/>
    </source>
</evidence>
<reference evidence="12 13" key="1">
    <citation type="submission" date="2018-03" db="EMBL/GenBank/DDBJ databases">
        <title>Mesoflavibacter sp. HG37 and Mesoflavibacter sp. HG96 sp.nov., two marine bacteria isolated from seawater of Western Pacific Ocean.</title>
        <authorList>
            <person name="Cheng H."/>
            <person name="Wu Y.-H."/>
            <person name="Guo L.-L."/>
            <person name="Xu X.-W."/>
        </authorList>
    </citation>
    <scope>NUCLEOTIDE SEQUENCE [LARGE SCALE GENOMIC DNA]</scope>
    <source>
        <strain evidence="12 13">KCTC 32269</strain>
    </source>
</reference>
<evidence type="ECO:0000259" key="9">
    <source>
        <dbReference type="PROSITE" id="PS50093"/>
    </source>
</evidence>
<evidence type="ECO:0000256" key="1">
    <source>
        <dbReference type="ARBA" id="ARBA00022670"/>
    </source>
</evidence>
<dbReference type="SUPFAM" id="SSF55486">
    <property type="entry name" value="Metalloproteases ('zincins'), catalytic domain"/>
    <property type="match status" value="1"/>
</dbReference>
<dbReference type="GO" id="GO:0008270">
    <property type="term" value="F:zinc ion binding"/>
    <property type="evidence" value="ECO:0007669"/>
    <property type="project" value="InterPro"/>
</dbReference>
<feature type="domain" description="PKD" evidence="9">
    <location>
        <begin position="1842"/>
        <end position="1884"/>
    </location>
</feature>
<dbReference type="PROSITE" id="PS50093">
    <property type="entry name" value="PKD"/>
    <property type="match status" value="4"/>
</dbReference>
<dbReference type="CDD" id="cd00146">
    <property type="entry name" value="PKD"/>
    <property type="match status" value="1"/>
</dbReference>
<dbReference type="GO" id="GO:0006508">
    <property type="term" value="P:proteolysis"/>
    <property type="evidence" value="ECO:0007669"/>
    <property type="project" value="UniProtKB-KW"/>
</dbReference>
<dbReference type="SUPFAM" id="SSF81296">
    <property type="entry name" value="E set domains"/>
    <property type="match status" value="1"/>
</dbReference>
<dbReference type="InterPro" id="IPR011889">
    <property type="entry name" value="Liste_lipo_26"/>
</dbReference>
<dbReference type="SUPFAM" id="SSF48726">
    <property type="entry name" value="Immunoglobulin"/>
    <property type="match status" value="1"/>
</dbReference>
<evidence type="ECO:0000256" key="2">
    <source>
        <dbReference type="ARBA" id="ARBA00022723"/>
    </source>
</evidence>
<dbReference type="Gene3D" id="3.40.390.10">
    <property type="entry name" value="Collagenase (Catalytic Domain)"/>
    <property type="match status" value="1"/>
</dbReference>
<keyword evidence="3" id="KW-0732">Signal</keyword>
<dbReference type="Pfam" id="PF00413">
    <property type="entry name" value="Peptidase_M10"/>
    <property type="match status" value="1"/>
</dbReference>
<feature type="domain" description="PKD" evidence="9">
    <location>
        <begin position="1190"/>
        <end position="1231"/>
    </location>
</feature>
<keyword evidence="7" id="KW-1015">Disulfide bond</keyword>
<dbReference type="Gene3D" id="2.60.120.200">
    <property type="match status" value="1"/>
</dbReference>
<dbReference type="InterPro" id="IPR001791">
    <property type="entry name" value="Laminin_G"/>
</dbReference>
<dbReference type="EMBL" id="PXOQ01000007">
    <property type="protein sequence ID" value="PSG90019.1"/>
    <property type="molecule type" value="Genomic_DNA"/>
</dbReference>
<evidence type="ECO:0000259" key="10">
    <source>
        <dbReference type="PROSITE" id="PS50825"/>
    </source>
</evidence>
<dbReference type="Pfam" id="PF03382">
    <property type="entry name" value="DUF285"/>
    <property type="match status" value="5"/>
</dbReference>
<organism evidence="12 13">
    <name type="scientific">Aurantibacter aestuarii</name>
    <dbReference type="NCBI Taxonomy" id="1266046"/>
    <lineage>
        <taxon>Bacteria</taxon>
        <taxon>Pseudomonadati</taxon>
        <taxon>Bacteroidota</taxon>
        <taxon>Flavobacteriia</taxon>
        <taxon>Flavobacteriales</taxon>
        <taxon>Flavobacteriaceae</taxon>
        <taxon>Aurantibacter</taxon>
    </lineage>
</organism>
<dbReference type="InterPro" id="IPR007110">
    <property type="entry name" value="Ig-like_dom"/>
</dbReference>
<evidence type="ECO:0000256" key="4">
    <source>
        <dbReference type="ARBA" id="ARBA00022737"/>
    </source>
</evidence>
<feature type="domain" description="HYR" evidence="10">
    <location>
        <begin position="768"/>
        <end position="849"/>
    </location>
</feature>
<evidence type="ECO:0000256" key="7">
    <source>
        <dbReference type="ARBA" id="ARBA00023157"/>
    </source>
</evidence>
<keyword evidence="2" id="KW-0479">Metal-binding</keyword>
<dbReference type="Proteomes" id="UP000238426">
    <property type="component" value="Unassembled WGS sequence"/>
</dbReference>
<protein>
    <recommendedName>
        <fullName evidence="14">PKD domain-containing protein</fullName>
    </recommendedName>
</protein>
<feature type="domain" description="PKD" evidence="9">
    <location>
        <begin position="2146"/>
        <end position="2209"/>
    </location>
</feature>
<dbReference type="SUPFAM" id="SSF49899">
    <property type="entry name" value="Concanavalin A-like lectins/glucanases"/>
    <property type="match status" value="1"/>
</dbReference>
<dbReference type="OrthoDB" id="9813840at2"/>
<dbReference type="InterPro" id="IPR005046">
    <property type="entry name" value="DUF285"/>
</dbReference>
<dbReference type="GO" id="GO:0005975">
    <property type="term" value="P:carbohydrate metabolic process"/>
    <property type="evidence" value="ECO:0007669"/>
    <property type="project" value="UniProtKB-ARBA"/>
</dbReference>
<dbReference type="InterPro" id="IPR014756">
    <property type="entry name" value="Ig_E-set"/>
</dbReference>
<keyword evidence="13" id="KW-1185">Reference proteome</keyword>
<feature type="domain" description="Laminin G" evidence="8">
    <location>
        <begin position="880"/>
        <end position="1073"/>
    </location>
</feature>
<feature type="domain" description="Ig-like" evidence="11">
    <location>
        <begin position="481"/>
        <end position="582"/>
    </location>
</feature>
<keyword evidence="1" id="KW-0645">Protease</keyword>
<dbReference type="InterPro" id="IPR036179">
    <property type="entry name" value="Ig-like_dom_sf"/>
</dbReference>
<dbReference type="InterPro" id="IPR024079">
    <property type="entry name" value="MetalloPept_cat_dom_sf"/>
</dbReference>
<dbReference type="InterPro" id="IPR000601">
    <property type="entry name" value="PKD_dom"/>
</dbReference>
<name>A0A2T1NC46_9FLAO</name>
<feature type="domain" description="Ig-like" evidence="11">
    <location>
        <begin position="587"/>
        <end position="679"/>
    </location>
</feature>
<evidence type="ECO:0008006" key="14">
    <source>
        <dbReference type="Google" id="ProtNLM"/>
    </source>
</evidence>
<accession>A0A2T1NC46</accession>
<sequence length="3003" mass="326071">MNNTNNKINMKTKITLLFCFALLVLGKIQAQCEYLLSPLSLQEKVSNANLIVEAEVLSSQSFWNSKRTNIHTSHKLAVSELFKGFNTSTVTIETQGGTVGEETHTMSDQPDLRVGDVGLFFLKKNINTGRYQIYGVVQGVYKYDIFDKTAYAPFSKFNSITDLYKAVERVTNQTKTTVNANQKLAASTNNFVMATPTNITFTPAAVNAGTYETLTINGTNFGTTKGSVQFFNANTGGGSYTSTVANEIITWTNTQIVTRVPSLAGNGRIRVVNATNEIGQSAANLTVNYSHINFNAGGNQLKSFLQQDNGAGGYTFLYENTFNNDASAKARFEESYDLWNCASGLNFVWGGTTTANTSSSDGINIVRYDNATDPLGAGVLGQVTTRAFGTCGTAYAAVNELDITWDSGTNWYKGTGNPSAIQHDMKSVILHELGHAHQLGHVIDANKVMHYGIGAGVNNYALSTQDENGANYLMDYFESSPGCGLVGISRTESVVITSQPSNVTSCNTGNHTFSVTATGATNYQWQINNSGTYTNLSNNTTYSGVNTATLTVNVTGATNAEFRCVVSDDCANEANSSSATLNITSGPSITAQPGNRIICEGSNTTFSVTATDATGFQWQEQIGGAGAWVNIANNATYSGATTNTLTITNANFALNTNKYRCQVSNTCPTSSTSNEATLTVYENPDVTVTVTDAGCASLGAITFTFPDNPARTGIEFSINDGVNYTQVGDNSGSYTFTDLAIGTYPLWVRWGNDDCPIDLGDYQVVLGTDTVNPVAQCQNISIDLDATGTATITASDINNGSTDDCGVDSLTLDNDTFTTANIGDNTVILTVSDAEGNTATCTATVTVNGFVPISIACGGDVTQELDNFDCATPVNLTAPTVNLGGDTSTSLHFDGVNDRLRLASGFPSDISEFTLEMQVKFDSFGALEALLNYEGWSAGYLHYQVNSGGDLAIGINGNSPNGVTNNTNFVTGQWYYIAMTYDVANKETKLYVDGTLINTINYTVANPLKGNLPITIGSWGTSRYFNGNIDDVRIWNTVRSLEEIQATSTMPLSGNEPDLLLYYNFNENGVVNCADNTAITTITDKATTLNASMTGFALTNSDCNSNFQDGVLPNYTLINDYNNTAFFAEDVAEGTYTVNWTATTGNGDTATCSQNITITNNDGNAFCEDDYFITTWETTTDNEAITIPTTGTGYNYVVDWGDGISSTHSDADASTDASHTYTTAGFYTIKIAGDFPRIFFNNNADSDKIKQINQWGSIQWSSMVNAFNDCKRLRVPATDAPDLSNVTDLAYMFRACVDLNDEDFSHWDVSNITRMDGTFYYTRSFNGNLNGWNVGKVNRFREMFYLSRFNGDITNWNIGEFVTGTVSFKWMFEQDDAFNIDISTWDVSKVNDFEIMFKNTVNFDQNLGTWDITSATNMNNMFLNVTLSTENYDATLIGWATDDSGVAGDGIDDIPSNITFHGGNSTYCIAQEARDTLINTYGWTITDGGLGCDFTNAFVTTWETTTANESLTIPTTGTGYNYVVDWGDGSVTTHSDADVTTNATHTYATAGAQTVKIIGEFPRIYFNQTGDREKIKQINQWGNIEWTSFQDAFYGCNAGPDVFEIVATDTPNLTNVTNFLRAFRNAQVTGDLNNWDVSTVTSLEQIFYGATVNIQVDQWNVSNVTNFFSAFRSSNFNGDITNWNTGNALSFKAMFAGNSVFNLNIGSWDTSKVTDFANMFQSATGFDQDLSAWDISAATNMSVMFSNAGLSLTNYDATLIGWATDASGVANDGIDDIPNNITFNGGNSNYCASEAQRQTLIDTYTWTITDAGVTYSCYNFDNGFITTWETTTDNESITIPTTGTGYNYLVDWGDGTITGHSDADASTDATHTYTTAGTKTIKISGDFPRIYINGYTDRQKIQTVVQWGNVEWTSFAYAFDGCSNLVINATDAPDLTNVTDFTKIFSFCTSLVGDLSNWDVSNITNMTEAFANTIFNGNITSWNVSNVSLFTEMFLGNQFFNQDISGWTTTSGTHFDGMFDGAYVFNQSIGQWDTSNALSMESMLYDANSFEQSLANWDLTSIANMQYLLENIGVSIANYDATLIGWATDTSGVAGDGVDDIPANITFHGGNSKYCSAEAENARQLLINTYGWTITDSGRDYSCYDIDNGFITTWQTTSDNETITIPTTGTGYDYVVDWGDGNVSTHNDGDATTNAAHTYATAGTYTVKIGGNFPRIFINSSADAGKLKNLNQWGNIQWSSLAFSFRGCNNMNYSATDAPNLTNVTSMDNAFWFCRAIGNPDLTSWDVSTITNFRSTFGGSNFNGNVSTWDVGNVSNFSSMFSETPFDQDLSLWNIGEHVTSGINMYQMFRADGTNSYSLGDWDISKVTNMDRMFLYTTVETSAYEATLIGWATDASGIAGDGIDDIPNNILFHAGNSKYCSAEAENARQTLINTYGWTITDGGRDYSCYDIDNGFISSWETTTDNESITIPTAGSGYDYAVDWGDGTISGHSDSDASTNASHTYATAGNYTVKIGGDFPRIILDGSSDRDKLLEISQWGNIQWTTMLSAFRDCNNLMVTATDAPDLSNVTNIERFFNDVSSTIATDLNHWDVSKATNLTFMFAGSNFNGLINNWQITDAESLLYMFAFSSFNQDINDWDTSNVNNFEGMFRSSAFNNSLENWDLTNATNMGDMFRNATLSTENYDATLIGWATDASGVAGDGIDDIPTGITFHAGNSTYCLGEEARQLLIDTYGWIITDGGKGCVAIAPVVYLQGATINPNAGEETLMRDDLRVGNYLPTTSPYADALICEATVFNTGGTSGTGAIADNIVDWVWVELRDATDNTNVITGRSALLQRDGDVVDLDGVSSLELRTYSDNYYVVVNHRNHLGVMTQNTVALSSTATFVDFTNASTLTYGTNAQNDLGSGVFGLWAGDLNGDNVVRFAGPGNDTNILKTTVVNYPSNTTGSIFFPYNAYDNFDLDMNSQVRFGGPGNDSNILKSIIISFPGNSTGSIFYPISQQLP</sequence>
<gene>
    <name evidence="12" type="ORF">C7H52_01745</name>
</gene>
<dbReference type="PROSITE" id="PS50825">
    <property type="entry name" value="HYR"/>
    <property type="match status" value="1"/>
</dbReference>
<dbReference type="InterPro" id="IPR003410">
    <property type="entry name" value="HYR_dom"/>
</dbReference>